<proteinExistence type="predicted"/>
<dbReference type="EMBL" id="BJYU01000125">
    <property type="protein sequence ID" value="GEO17787.1"/>
    <property type="molecule type" value="Genomic_DNA"/>
</dbReference>
<comment type="caution">
    <text evidence="1">The sequence shown here is derived from an EMBL/GenBank/DDBJ whole genome shotgun (WGS) entry which is preliminary data.</text>
</comment>
<protein>
    <submittedName>
        <fullName evidence="1">Uncharacterized protein</fullName>
    </submittedName>
</protein>
<gene>
    <name evidence="1" type="ORF">MAE02_54830</name>
</gene>
<dbReference type="Proteomes" id="UP000321085">
    <property type="component" value="Unassembled WGS sequence"/>
</dbReference>
<sequence>MQGYSYIGMTEAALYSNWSMKPGSKDKTVLWHVHLFVWRTNRASLKALVDEINNNHESLIPTLCPADYRQIPCDHFIGKVLYLLKSPQEYRVWSSKDEVVDPETGEIMLQLNGRYRQKSRALRPVDQVRAFRFLRNRYLDHLMLAGGEGKALLTAIRWKALEPLRFHQCYGPFVRRSSGGKAIRK</sequence>
<evidence type="ECO:0000313" key="2">
    <source>
        <dbReference type="Proteomes" id="UP000321085"/>
    </source>
</evidence>
<evidence type="ECO:0000313" key="1">
    <source>
        <dbReference type="EMBL" id="GEO17787.1"/>
    </source>
</evidence>
<accession>A0A512C172</accession>
<reference evidence="1 2" key="1">
    <citation type="submission" date="2019-07" db="EMBL/GenBank/DDBJ databases">
        <title>Whole genome shotgun sequence of Microvirga aerophila NBRC 106136.</title>
        <authorList>
            <person name="Hosoyama A."/>
            <person name="Uohara A."/>
            <person name="Ohji S."/>
            <person name="Ichikawa N."/>
        </authorList>
    </citation>
    <scope>NUCLEOTIDE SEQUENCE [LARGE SCALE GENOMIC DNA]</scope>
    <source>
        <strain evidence="1 2">NBRC 106136</strain>
    </source>
</reference>
<dbReference type="AlphaFoldDB" id="A0A512C172"/>
<name>A0A512C172_9HYPH</name>
<organism evidence="1 2">
    <name type="scientific">Microvirga aerophila</name>
    <dbReference type="NCBI Taxonomy" id="670291"/>
    <lineage>
        <taxon>Bacteria</taxon>
        <taxon>Pseudomonadati</taxon>
        <taxon>Pseudomonadota</taxon>
        <taxon>Alphaproteobacteria</taxon>
        <taxon>Hyphomicrobiales</taxon>
        <taxon>Methylobacteriaceae</taxon>
        <taxon>Microvirga</taxon>
    </lineage>
</organism>
<keyword evidence="2" id="KW-1185">Reference proteome</keyword>